<keyword evidence="3" id="KW-1185">Reference proteome</keyword>
<feature type="region of interest" description="Disordered" evidence="1">
    <location>
        <begin position="1"/>
        <end position="66"/>
    </location>
</feature>
<accession>A0A4Z0FPA5</accession>
<organism evidence="2 3">
    <name type="scientific">Streptomyces palmae</name>
    <dbReference type="NCBI Taxonomy" id="1701085"/>
    <lineage>
        <taxon>Bacteria</taxon>
        <taxon>Bacillati</taxon>
        <taxon>Actinomycetota</taxon>
        <taxon>Actinomycetes</taxon>
        <taxon>Kitasatosporales</taxon>
        <taxon>Streptomycetaceae</taxon>
        <taxon>Streptomyces</taxon>
    </lineage>
</organism>
<dbReference type="Pfam" id="PF11209">
    <property type="entry name" value="LmeA"/>
    <property type="match status" value="1"/>
</dbReference>
<reference evidence="2 3" key="1">
    <citation type="submission" date="2019-03" db="EMBL/GenBank/DDBJ databases">
        <authorList>
            <person name="Gonzalez-Pimentel J.L."/>
        </authorList>
    </citation>
    <scope>NUCLEOTIDE SEQUENCE [LARGE SCALE GENOMIC DNA]</scope>
    <source>
        <strain evidence="2 3">JCM 31289</strain>
    </source>
</reference>
<evidence type="ECO:0000313" key="2">
    <source>
        <dbReference type="EMBL" id="TGA83530.1"/>
    </source>
</evidence>
<sequence length="295" mass="30614">MAGGTGPGGYGVPGTAGQGYPGADGINGGATHPIGPPPSDAPAYPGGYAQEGHGGGRPPAPRRRRRGLRNTVITLVVLGGLFVAADRLAVNFAESQAADKIKSAEGLTIDPEVSIKGFPFLTQALGKELDEVEVNLDGLTTDGGNGQPIRLTELRAVLHQVRIGGDFSSATADRATGRAHISYADLSAAAGDGITVSYAEKNAQGNSRVKFSGNFMGFSLTAYGTVTVVEGNTIRLHLDQMPEGIPQRYESTVRGRTDQQWRISDLPEGIKLQDVESTPDGVDISVAGNSVHLVG</sequence>
<comment type="caution">
    <text evidence="2">The sequence shown here is derived from an EMBL/GenBank/DDBJ whole genome shotgun (WGS) entry which is preliminary data.</text>
</comment>
<dbReference type="AlphaFoldDB" id="A0A4Z0FPA5"/>
<feature type="compositionally biased region" description="Gly residues" evidence="1">
    <location>
        <begin position="1"/>
        <end position="28"/>
    </location>
</feature>
<gene>
    <name evidence="2" type="ORF">E4099_31985</name>
</gene>
<evidence type="ECO:0000313" key="3">
    <source>
        <dbReference type="Proteomes" id="UP000297948"/>
    </source>
</evidence>
<dbReference type="EMBL" id="SRID01000672">
    <property type="protein sequence ID" value="TGA83530.1"/>
    <property type="molecule type" value="Genomic_DNA"/>
</dbReference>
<protein>
    <submittedName>
        <fullName evidence="2">DUF2993 domain-containing protein</fullName>
    </submittedName>
</protein>
<dbReference type="OrthoDB" id="3215846at2"/>
<name>A0A4Z0FPA5_9ACTN</name>
<evidence type="ECO:0000256" key="1">
    <source>
        <dbReference type="SAM" id="MobiDB-lite"/>
    </source>
</evidence>
<dbReference type="Proteomes" id="UP000297948">
    <property type="component" value="Unassembled WGS sequence"/>
</dbReference>
<proteinExistence type="predicted"/>
<dbReference type="InterPro" id="IPR021373">
    <property type="entry name" value="DUF2993"/>
</dbReference>